<proteinExistence type="predicted"/>
<comment type="caution">
    <text evidence="2">The sequence shown here is derived from an EMBL/GenBank/DDBJ whole genome shotgun (WGS) entry which is preliminary data.</text>
</comment>
<dbReference type="Pfam" id="PF07920">
    <property type="entry name" value="DUF1684"/>
    <property type="match status" value="1"/>
</dbReference>
<evidence type="ECO:0000256" key="1">
    <source>
        <dbReference type="SAM" id="MobiDB-lite"/>
    </source>
</evidence>
<reference evidence="2 3" key="1">
    <citation type="journal article" date="2019" name="Syst. Appl. Microbiol.">
        <title>Characterization of Bifidobacterium species in feaces of the Egyptian fruit bat: Description of B. vespertilionis sp. nov. and B. rousetti sp. nov.</title>
        <authorList>
            <person name="Modesto M."/>
            <person name="Satti M."/>
            <person name="Watanabe K."/>
            <person name="Puglisi E."/>
            <person name="Morelli L."/>
            <person name="Huang C.-H."/>
            <person name="Liou J.-S."/>
            <person name="Miyashita M."/>
            <person name="Tamura T."/>
            <person name="Saito S."/>
            <person name="Mori K."/>
            <person name="Huang L."/>
            <person name="Sciavilla P."/>
            <person name="Sandri C."/>
            <person name="Spiezio C."/>
            <person name="Vitali F."/>
            <person name="Cavalieri D."/>
            <person name="Perpetuini G."/>
            <person name="Tofalo R."/>
            <person name="Bonetti A."/>
            <person name="Arita M."/>
            <person name="Mattarelli P."/>
        </authorList>
    </citation>
    <scope>NUCLEOTIDE SEQUENCE [LARGE SCALE GENOMIC DNA]</scope>
    <source>
        <strain evidence="2 3">RST27</strain>
    </source>
</reference>
<dbReference type="Proteomes" id="UP000326060">
    <property type="component" value="Unassembled WGS sequence"/>
</dbReference>
<dbReference type="PANTHER" id="PTHR41913:SF1">
    <property type="entry name" value="DUF1684 DOMAIN-CONTAINING PROTEIN"/>
    <property type="match status" value="1"/>
</dbReference>
<name>A0A5M9ZEY8_9BIFI</name>
<sequence length="325" mass="35779">MVVDRRGRRRKPGSDTSKHRKEHMMTDSTTITQHDESIERADWLAWRRQREEGLRAPYGWLSQTGLYWLQALGGFRAVVAGISGEWLLQDGEVMFTPQPSVESGRSADSAGDQSNALTLVDARGDRAPITGPVRVPSDATANGSYVEAGQIRAAVIERGGRFGIRVRDPESKFRREFTGIPTYDFDPDWRIEGRFEPYGESQDTVVSTRVEWLTSTLEAIGVVRFEAQGVEQRLIAFDGGVKDGVRELFIIFRDPTNGDTTYGSGRFLNATVAADANGTDGGASDVLLDFNRAFNPPCAFSPYCTCPLAPAENTVTVPVTAGERH</sequence>
<evidence type="ECO:0000313" key="3">
    <source>
        <dbReference type="Proteomes" id="UP000326060"/>
    </source>
</evidence>
<evidence type="ECO:0000313" key="2">
    <source>
        <dbReference type="EMBL" id="KAA8817707.1"/>
    </source>
</evidence>
<organism evidence="2 3">
    <name type="scientific">Bifidobacterium callitrichos</name>
    <dbReference type="NCBI Taxonomy" id="762209"/>
    <lineage>
        <taxon>Bacteria</taxon>
        <taxon>Bacillati</taxon>
        <taxon>Actinomycetota</taxon>
        <taxon>Actinomycetes</taxon>
        <taxon>Bifidobacteriales</taxon>
        <taxon>Bifidobacteriaceae</taxon>
        <taxon>Bifidobacterium</taxon>
    </lineage>
</organism>
<dbReference type="AlphaFoldDB" id="A0A5M9ZEY8"/>
<gene>
    <name evidence="2" type="ORF">EMB92_04020</name>
</gene>
<protein>
    <submittedName>
        <fullName evidence="2">DUF1684 domain-containing protein</fullName>
    </submittedName>
</protein>
<dbReference type="PANTHER" id="PTHR41913">
    <property type="entry name" value="DUF1684 DOMAIN-CONTAINING PROTEIN"/>
    <property type="match status" value="1"/>
</dbReference>
<dbReference type="EMBL" id="RZJP01000001">
    <property type="protein sequence ID" value="KAA8817707.1"/>
    <property type="molecule type" value="Genomic_DNA"/>
</dbReference>
<feature type="region of interest" description="Disordered" evidence="1">
    <location>
        <begin position="1"/>
        <end position="34"/>
    </location>
</feature>
<dbReference type="InterPro" id="IPR012467">
    <property type="entry name" value="DUF1684"/>
</dbReference>
<accession>A0A5M9ZEY8</accession>
<feature type="compositionally biased region" description="Basic residues" evidence="1">
    <location>
        <begin position="1"/>
        <end position="11"/>
    </location>
</feature>